<dbReference type="Gene3D" id="3.40.1350.10">
    <property type="match status" value="1"/>
</dbReference>
<dbReference type="SUPFAM" id="SSF52980">
    <property type="entry name" value="Restriction endonuclease-like"/>
    <property type="match status" value="1"/>
</dbReference>
<gene>
    <name evidence="1" type="ORF">NG653_03670</name>
</gene>
<dbReference type="EMBL" id="JAMXIB010000002">
    <property type="protein sequence ID" value="MCO5723941.1"/>
    <property type="molecule type" value="Genomic_DNA"/>
</dbReference>
<dbReference type="RefSeq" id="WP_252740315.1">
    <property type="nucleotide sequence ID" value="NZ_JAMXIB010000002.1"/>
</dbReference>
<evidence type="ECO:0000313" key="1">
    <source>
        <dbReference type="EMBL" id="MCO5723941.1"/>
    </source>
</evidence>
<evidence type="ECO:0000313" key="2">
    <source>
        <dbReference type="Proteomes" id="UP001206312"/>
    </source>
</evidence>
<accession>A0ABT1AVN3</accession>
<organism evidence="1 2">
    <name type="scientific">Robiginitalea marina</name>
    <dbReference type="NCBI Taxonomy" id="2954105"/>
    <lineage>
        <taxon>Bacteria</taxon>
        <taxon>Pseudomonadati</taxon>
        <taxon>Bacteroidota</taxon>
        <taxon>Flavobacteriia</taxon>
        <taxon>Flavobacteriales</taxon>
        <taxon>Flavobacteriaceae</taxon>
        <taxon>Robiginitalea</taxon>
    </lineage>
</organism>
<dbReference type="Proteomes" id="UP001206312">
    <property type="component" value="Unassembled WGS sequence"/>
</dbReference>
<dbReference type="InterPro" id="IPR011856">
    <property type="entry name" value="tRNA_endonuc-like_dom_sf"/>
</dbReference>
<keyword evidence="2" id="KW-1185">Reference proteome</keyword>
<reference evidence="1 2" key="1">
    <citation type="submission" date="2022-06" db="EMBL/GenBank/DDBJ databases">
        <authorList>
            <person name="Xuan X."/>
        </authorList>
    </citation>
    <scope>NUCLEOTIDE SEQUENCE [LARGE SCALE GENOMIC DNA]</scope>
    <source>
        <strain evidence="1 2">2V75</strain>
    </source>
</reference>
<proteinExistence type="predicted"/>
<sequence>MKNQRTIIKSSGDTVRFEPDKLGLSLERSGAPPGVVEAIVEKVSGEHYEGMTTREVYNRAFALLKNYRKSCASRYKLKKAIYELGPTGFPFEKFVSAILDHSGHRTRTNEVFQGYCVAHEIDVVAENGEGVTLIECKFHSDEGKKCDVKVPLYIHSRFRDIQRWNESGKTPALRLNPAWVVTNTRFTADAQKYGACAGLYLLSWNYPAGESLKRRIDRSGLYPITVSMLLSSREREFLLDRGIVLCRQLLEAPYLLDHIGIKDSRKKRILSEVEQLCNVFSEP</sequence>
<dbReference type="InterPro" id="IPR011335">
    <property type="entry name" value="Restrct_endonuc-II-like"/>
</dbReference>
<dbReference type="CDD" id="cd22308">
    <property type="entry name" value="Af1548-like"/>
    <property type="match status" value="1"/>
</dbReference>
<name>A0ABT1AVN3_9FLAO</name>
<comment type="caution">
    <text evidence="1">The sequence shown here is derived from an EMBL/GenBank/DDBJ whole genome shotgun (WGS) entry which is preliminary data.</text>
</comment>
<protein>
    <submittedName>
        <fullName evidence="1">ATPase</fullName>
    </submittedName>
</protein>